<organism evidence="11 12">
    <name type="scientific">Emericellopsis atlantica</name>
    <dbReference type="NCBI Taxonomy" id="2614577"/>
    <lineage>
        <taxon>Eukaryota</taxon>
        <taxon>Fungi</taxon>
        <taxon>Dikarya</taxon>
        <taxon>Ascomycota</taxon>
        <taxon>Pezizomycotina</taxon>
        <taxon>Sordariomycetes</taxon>
        <taxon>Hypocreomycetidae</taxon>
        <taxon>Hypocreales</taxon>
        <taxon>Bionectriaceae</taxon>
        <taxon>Emericellopsis</taxon>
    </lineage>
</organism>
<evidence type="ECO:0000259" key="9">
    <source>
        <dbReference type="PROSITE" id="PS50897"/>
    </source>
</evidence>
<dbReference type="GO" id="GO:0008270">
    <property type="term" value="F:zinc ion binding"/>
    <property type="evidence" value="ECO:0007669"/>
    <property type="project" value="UniProtKB-KW"/>
</dbReference>
<dbReference type="GO" id="GO:0005634">
    <property type="term" value="C:nucleus"/>
    <property type="evidence" value="ECO:0007669"/>
    <property type="project" value="TreeGrafter"/>
</dbReference>
<keyword evidence="12" id="KW-1185">Reference proteome</keyword>
<dbReference type="InterPro" id="IPR006594">
    <property type="entry name" value="LisH"/>
</dbReference>
<dbReference type="PROSITE" id="PS51867">
    <property type="entry name" value="ZF_RING_GID"/>
    <property type="match status" value="1"/>
</dbReference>
<evidence type="ECO:0000256" key="2">
    <source>
        <dbReference type="ARBA" id="ARBA00004496"/>
    </source>
</evidence>
<dbReference type="GO" id="GO:0034657">
    <property type="term" value="C:GID complex"/>
    <property type="evidence" value="ECO:0007669"/>
    <property type="project" value="TreeGrafter"/>
</dbReference>
<evidence type="ECO:0000256" key="7">
    <source>
        <dbReference type="ARBA" id="ARBA00022833"/>
    </source>
</evidence>
<evidence type="ECO:0000256" key="8">
    <source>
        <dbReference type="PROSITE-ProRule" id="PRU01215"/>
    </source>
</evidence>
<dbReference type="PROSITE" id="PS50897">
    <property type="entry name" value="CTLH"/>
    <property type="match status" value="1"/>
</dbReference>
<dbReference type="InterPro" id="IPR024964">
    <property type="entry name" value="CTLH/CRA"/>
</dbReference>
<evidence type="ECO:0000313" key="11">
    <source>
        <dbReference type="EMBL" id="KAG9253882.1"/>
    </source>
</evidence>
<evidence type="ECO:0000256" key="3">
    <source>
        <dbReference type="ARBA" id="ARBA00010615"/>
    </source>
</evidence>
<dbReference type="SMART" id="SM00668">
    <property type="entry name" value="CTLH"/>
    <property type="match status" value="1"/>
</dbReference>
<dbReference type="SMART" id="SM00757">
    <property type="entry name" value="CRA"/>
    <property type="match status" value="1"/>
</dbReference>
<dbReference type="GeneID" id="70295984"/>
<dbReference type="GO" id="GO:0005737">
    <property type="term" value="C:cytoplasm"/>
    <property type="evidence" value="ECO:0007669"/>
    <property type="project" value="UniProtKB-SubCell"/>
</dbReference>
<keyword evidence="5" id="KW-0479">Metal-binding</keyword>
<dbReference type="InterPro" id="IPR013144">
    <property type="entry name" value="CRA_dom"/>
</dbReference>
<evidence type="ECO:0000256" key="5">
    <source>
        <dbReference type="ARBA" id="ARBA00022723"/>
    </source>
</evidence>
<dbReference type="EMBL" id="MU251256">
    <property type="protein sequence ID" value="KAG9253882.1"/>
    <property type="molecule type" value="Genomic_DNA"/>
</dbReference>
<name>A0A9P7ZLG6_9HYPO</name>
<dbReference type="PROSITE" id="PS50896">
    <property type="entry name" value="LISH"/>
    <property type="match status" value="1"/>
</dbReference>
<evidence type="ECO:0000313" key="12">
    <source>
        <dbReference type="Proteomes" id="UP000887229"/>
    </source>
</evidence>
<dbReference type="SMART" id="SM00667">
    <property type="entry name" value="LisH"/>
    <property type="match status" value="1"/>
</dbReference>
<keyword evidence="7" id="KW-0862">Zinc</keyword>
<dbReference type="OrthoDB" id="1933455at2759"/>
<dbReference type="InterPro" id="IPR044063">
    <property type="entry name" value="ZF_RING_GID"/>
</dbReference>
<dbReference type="GO" id="GO:0043161">
    <property type="term" value="P:proteasome-mediated ubiquitin-dependent protein catabolic process"/>
    <property type="evidence" value="ECO:0007669"/>
    <property type="project" value="InterPro"/>
</dbReference>
<dbReference type="Pfam" id="PF10607">
    <property type="entry name" value="CTLH"/>
    <property type="match status" value="1"/>
</dbReference>
<gene>
    <name evidence="11" type="ORF">F5Z01DRAFT_674761</name>
</gene>
<comment type="caution">
    <text evidence="11">The sequence shown here is derived from an EMBL/GenBank/DDBJ whole genome shotgun (WGS) entry which is preliminary data.</text>
</comment>
<dbReference type="GO" id="GO:0061630">
    <property type="term" value="F:ubiquitin protein ligase activity"/>
    <property type="evidence" value="ECO:0007669"/>
    <property type="project" value="InterPro"/>
</dbReference>
<feature type="domain" description="RING-Gid-type" evidence="10">
    <location>
        <begin position="328"/>
        <end position="389"/>
    </location>
</feature>
<sequence>MGDHQYSIIKHNEHLLLDQPLLRLPVELLRKNFRSAHFTIEKETSALKTLLKDSATAAVSGQSQPADVINNVDAMLTRMRGMKRKLQAHAEEERGLHKSIGARINHLNELYDLHTVDDVKYEDWSRLRLDRLMSDYMLRKGYYESAKQLIREKGIEKLVDVELFERHGRVKNDLLQGKMGEALAWCAENKKELRKLDSKLEFQLRLQTYIDLIKDNKTSEAISHLRKYIMPFKAQYNKEVLQACGLLAVQPGTRFAAASYPDLYRDRWQMLADLFAKTHHTLFSIPEQPLLHIALSSGLSALKTPACHHADRRTGIATSMANGGKGVCPICSAELKELAVHVPYAHHTKSHVQPDLVILPSGRAVSEQQLEDQAVKVGLPETQVMDPADGTIVNKASLRKIFIT</sequence>
<feature type="zinc finger region" description="RING-Gid-type" evidence="8">
    <location>
        <begin position="328"/>
        <end position="389"/>
    </location>
</feature>
<feature type="domain" description="CTLH" evidence="9">
    <location>
        <begin position="169"/>
        <end position="220"/>
    </location>
</feature>
<proteinExistence type="inferred from homology"/>
<keyword evidence="6 8" id="KW-0863">Zinc-finger</keyword>
<dbReference type="AlphaFoldDB" id="A0A9P7ZLG6"/>
<protein>
    <submittedName>
        <fullName evidence="11">Negative regulation of gluconeogenesis</fullName>
    </submittedName>
</protein>
<evidence type="ECO:0000259" key="10">
    <source>
        <dbReference type="PROSITE" id="PS51867"/>
    </source>
</evidence>
<dbReference type="PANTHER" id="PTHR12170">
    <property type="entry name" value="MACROPHAGE ERYTHROBLAST ATTACHER-RELATED"/>
    <property type="match status" value="1"/>
</dbReference>
<accession>A0A9P7ZLG6</accession>
<evidence type="ECO:0000256" key="1">
    <source>
        <dbReference type="ARBA" id="ARBA00002343"/>
    </source>
</evidence>
<dbReference type="InterPro" id="IPR045098">
    <property type="entry name" value="Fyv10_fam"/>
</dbReference>
<dbReference type="InterPro" id="IPR006595">
    <property type="entry name" value="CTLH_C"/>
</dbReference>
<dbReference type="Proteomes" id="UP000887229">
    <property type="component" value="Unassembled WGS sequence"/>
</dbReference>
<comment type="subcellular location">
    <subcellularLocation>
        <location evidence="2">Cytoplasm</location>
    </subcellularLocation>
</comment>
<dbReference type="PANTHER" id="PTHR12170:SF2">
    <property type="entry name" value="E3 UBIQUITIN-PROTEIN TRANSFERASE MAEA"/>
    <property type="match status" value="1"/>
</dbReference>
<dbReference type="RefSeq" id="XP_046117806.1">
    <property type="nucleotide sequence ID" value="XM_046265081.1"/>
</dbReference>
<comment type="function">
    <text evidence="1">Involved in the proteasome-dependent degradation of fructose-1,6-bisphosphatase.</text>
</comment>
<evidence type="ECO:0000256" key="6">
    <source>
        <dbReference type="ARBA" id="ARBA00022771"/>
    </source>
</evidence>
<evidence type="ECO:0000256" key="4">
    <source>
        <dbReference type="ARBA" id="ARBA00022490"/>
    </source>
</evidence>
<reference evidence="11" key="1">
    <citation type="journal article" date="2021" name="IMA Fungus">
        <title>Genomic characterization of three marine fungi, including Emericellopsis atlantica sp. nov. with signatures of a generalist lifestyle and marine biomass degradation.</title>
        <authorList>
            <person name="Hagestad O.C."/>
            <person name="Hou L."/>
            <person name="Andersen J.H."/>
            <person name="Hansen E.H."/>
            <person name="Altermark B."/>
            <person name="Li C."/>
            <person name="Kuhnert E."/>
            <person name="Cox R.J."/>
            <person name="Crous P.W."/>
            <person name="Spatafora J.W."/>
            <person name="Lail K."/>
            <person name="Amirebrahimi M."/>
            <person name="Lipzen A."/>
            <person name="Pangilinan J."/>
            <person name="Andreopoulos W."/>
            <person name="Hayes R.D."/>
            <person name="Ng V."/>
            <person name="Grigoriev I.V."/>
            <person name="Jackson S.A."/>
            <person name="Sutton T.D.S."/>
            <person name="Dobson A.D.W."/>
            <person name="Rama T."/>
        </authorList>
    </citation>
    <scope>NUCLEOTIDE SEQUENCE</scope>
    <source>
        <strain evidence="11">TS7</strain>
    </source>
</reference>
<comment type="similarity">
    <text evidence="3">Belongs to the FYV10 family.</text>
</comment>
<keyword evidence="4" id="KW-0963">Cytoplasm</keyword>